<dbReference type="EMBL" id="CP031229">
    <property type="protein sequence ID" value="AXH98162.1"/>
    <property type="molecule type" value="Genomic_DNA"/>
</dbReference>
<dbReference type="GO" id="GO:0046052">
    <property type="term" value="P:UTP catabolic process"/>
    <property type="evidence" value="ECO:0007669"/>
    <property type="project" value="TreeGrafter"/>
</dbReference>
<dbReference type="GO" id="GO:0006203">
    <property type="term" value="P:dGTP catabolic process"/>
    <property type="evidence" value="ECO:0007669"/>
    <property type="project" value="TreeGrafter"/>
</dbReference>
<reference evidence="3 4" key="1">
    <citation type="submission" date="2018-07" db="EMBL/GenBank/DDBJ databases">
        <title>Complete genome sequencing of Ornithinimicrobium sp. AMA3305.</title>
        <authorList>
            <person name="Bae J.-W."/>
        </authorList>
    </citation>
    <scope>NUCLEOTIDE SEQUENCE [LARGE SCALE GENOMIC DNA]</scope>
    <source>
        <strain evidence="3 4">AMA3305</strain>
    </source>
</reference>
<evidence type="ECO:0000313" key="4">
    <source>
        <dbReference type="Proteomes" id="UP000253790"/>
    </source>
</evidence>
<evidence type="ECO:0000259" key="2">
    <source>
        <dbReference type="Pfam" id="PF03819"/>
    </source>
</evidence>
<dbReference type="GO" id="GO:0046081">
    <property type="term" value="P:dUTP catabolic process"/>
    <property type="evidence" value="ECO:0007669"/>
    <property type="project" value="TreeGrafter"/>
</dbReference>
<keyword evidence="4" id="KW-1185">Reference proteome</keyword>
<dbReference type="PANTHER" id="PTHR30522:SF0">
    <property type="entry name" value="NUCLEOSIDE TRIPHOSPHATE PYROPHOSPHOHYDROLASE"/>
    <property type="match status" value="1"/>
</dbReference>
<protein>
    <submittedName>
        <fullName evidence="3">MazG family protein</fullName>
    </submittedName>
</protein>
<sequence length="549" mass="58632">MTGTASPGRRTFPGWPGPARVRTWEGPVSTPCDDGAREAITSRPRPRPDRHPGAGRVLGRRIRHGCLRGRPELLDGRPAPGHHPAQRGVRPAGRRPAARRPAGHRQPGAAPPARPGLRGVPSGRQRHRGPVLARRERRLRPGPGDHGRRALPALPDQARRPGHPAGPGDGRGPRPGPVGHRGGPRGRRRRGQPALRHLGRGQRRAGPAGPRVDPELRRQLSLLLSSPRIAPGLLSAAAWEALGAADAVLCADPGGPQATAVRAAGIEVGAVPPAARSPQSLAEHLLGRAAEGSVVWVGSPDGDPGLAEALAVALPEDEAPTLELLVGSWDVPGARLLDAVAVMDRLRSPGGCPWDAEQTHASLTPYLVEEAHEAVEALEVLDRPDADRDHAVEELGDVLLQVLFHARVAAEHQDDPFDVDDVAAGLVDKLVRRHPHVFADVDADTPEAVEASWEQIKARENRGRPDRAGLLDGIPAGMPPLARAAKVASRMRRAGQEERLRDWVEARLEQRDPGALLLDALLDLHDGDVDAAAALRQTLRDLQEQVRGE</sequence>
<dbReference type="InterPro" id="IPR048015">
    <property type="entry name" value="NTP-PPase_MazG-like_N"/>
</dbReference>
<dbReference type="KEGG" id="orn:DV701_15345"/>
<dbReference type="CDD" id="cd11528">
    <property type="entry name" value="NTP-PPase_MazG_Nterm"/>
    <property type="match status" value="1"/>
</dbReference>
<dbReference type="GO" id="GO:0047429">
    <property type="term" value="F:nucleoside triphosphate diphosphatase activity"/>
    <property type="evidence" value="ECO:0007669"/>
    <property type="project" value="TreeGrafter"/>
</dbReference>
<feature type="region of interest" description="Disordered" evidence="1">
    <location>
        <begin position="1"/>
        <end position="214"/>
    </location>
</feature>
<dbReference type="Proteomes" id="UP000253790">
    <property type="component" value="Chromosome"/>
</dbReference>
<feature type="compositionally biased region" description="Basic residues" evidence="1">
    <location>
        <begin position="182"/>
        <end position="203"/>
    </location>
</feature>
<feature type="compositionally biased region" description="Basic residues" evidence="1">
    <location>
        <begin position="124"/>
        <end position="140"/>
    </location>
</feature>
<gene>
    <name evidence="3" type="ORF">DV701_15345</name>
</gene>
<dbReference type="GO" id="GO:0006950">
    <property type="term" value="P:response to stress"/>
    <property type="evidence" value="ECO:0007669"/>
    <property type="project" value="UniProtKB-ARBA"/>
</dbReference>
<dbReference type="Pfam" id="PF03819">
    <property type="entry name" value="MazG"/>
    <property type="match status" value="1"/>
</dbReference>
<accession>A0A345NT04</accession>
<dbReference type="AlphaFoldDB" id="A0A345NT04"/>
<feature type="domain" description="NTP pyrophosphohydrolase MazG-like" evidence="2">
    <location>
        <begin position="358"/>
        <end position="438"/>
    </location>
</feature>
<dbReference type="InterPro" id="IPR004518">
    <property type="entry name" value="MazG-like_dom"/>
</dbReference>
<name>A0A345NT04_9MICO</name>
<dbReference type="OrthoDB" id="9808939at2"/>
<dbReference type="FunFam" id="1.10.287.1080:FF:000001">
    <property type="entry name" value="Nucleoside triphosphate pyrophosphohydrolase"/>
    <property type="match status" value="1"/>
</dbReference>
<organism evidence="3 4">
    <name type="scientific">Ornithinimicrobium avium</name>
    <dbReference type="NCBI Taxonomy" id="2283195"/>
    <lineage>
        <taxon>Bacteria</taxon>
        <taxon>Bacillati</taxon>
        <taxon>Actinomycetota</taxon>
        <taxon>Actinomycetes</taxon>
        <taxon>Micrococcales</taxon>
        <taxon>Ornithinimicrobiaceae</taxon>
        <taxon>Ornithinimicrobium</taxon>
    </lineage>
</organism>
<feature type="compositionally biased region" description="Basic residues" evidence="1">
    <location>
        <begin position="58"/>
        <end position="67"/>
    </location>
</feature>
<dbReference type="Gene3D" id="1.10.287.1080">
    <property type="entry name" value="MazG-like"/>
    <property type="match status" value="1"/>
</dbReference>
<dbReference type="GO" id="GO:0046076">
    <property type="term" value="P:dTTP catabolic process"/>
    <property type="evidence" value="ECO:0007669"/>
    <property type="project" value="TreeGrafter"/>
</dbReference>
<dbReference type="InterPro" id="IPR011551">
    <property type="entry name" value="NTP_PyrPHydrolase_MazG"/>
</dbReference>
<dbReference type="NCBIfam" id="TIGR00444">
    <property type="entry name" value="mazG"/>
    <property type="match status" value="1"/>
</dbReference>
<feature type="compositionally biased region" description="Basic residues" evidence="1">
    <location>
        <begin position="92"/>
        <end position="103"/>
    </location>
</feature>
<dbReference type="GO" id="GO:0046047">
    <property type="term" value="P:TTP catabolic process"/>
    <property type="evidence" value="ECO:0007669"/>
    <property type="project" value="TreeGrafter"/>
</dbReference>
<dbReference type="SUPFAM" id="SSF101386">
    <property type="entry name" value="all-alpha NTP pyrophosphatases"/>
    <property type="match status" value="1"/>
</dbReference>
<dbReference type="GO" id="GO:0046061">
    <property type="term" value="P:dATP catabolic process"/>
    <property type="evidence" value="ECO:0007669"/>
    <property type="project" value="TreeGrafter"/>
</dbReference>
<proteinExistence type="predicted"/>
<evidence type="ECO:0000313" key="3">
    <source>
        <dbReference type="EMBL" id="AXH98162.1"/>
    </source>
</evidence>
<dbReference type="PANTHER" id="PTHR30522">
    <property type="entry name" value="NUCLEOSIDE TRIPHOSPHATE PYROPHOSPHOHYDROLASE"/>
    <property type="match status" value="1"/>
</dbReference>
<evidence type="ECO:0000256" key="1">
    <source>
        <dbReference type="SAM" id="MobiDB-lite"/>
    </source>
</evidence>